<feature type="domain" description="NDT80" evidence="4">
    <location>
        <begin position="259"/>
        <end position="517"/>
    </location>
</feature>
<protein>
    <recommendedName>
        <fullName evidence="4">NDT80 domain-containing protein</fullName>
    </recommendedName>
</protein>
<feature type="compositionally biased region" description="Polar residues" evidence="3">
    <location>
        <begin position="238"/>
        <end position="248"/>
    </location>
</feature>
<feature type="compositionally biased region" description="Polar residues" evidence="3">
    <location>
        <begin position="677"/>
        <end position="703"/>
    </location>
</feature>
<feature type="region of interest" description="Disordered" evidence="3">
    <location>
        <begin position="718"/>
        <end position="754"/>
    </location>
</feature>
<dbReference type="GO" id="GO:0003677">
    <property type="term" value="F:DNA binding"/>
    <property type="evidence" value="ECO:0007669"/>
    <property type="project" value="UniProtKB-KW"/>
</dbReference>
<evidence type="ECO:0000256" key="1">
    <source>
        <dbReference type="ARBA" id="ARBA00023125"/>
    </source>
</evidence>
<feature type="compositionally biased region" description="Polar residues" evidence="3">
    <location>
        <begin position="922"/>
        <end position="935"/>
    </location>
</feature>
<feature type="region of interest" description="Disordered" evidence="3">
    <location>
        <begin position="1"/>
        <end position="75"/>
    </location>
</feature>
<feature type="DNA-binding region" description="NDT80" evidence="2">
    <location>
        <begin position="259"/>
        <end position="517"/>
    </location>
</feature>
<feature type="compositionally biased region" description="Polar residues" evidence="3">
    <location>
        <begin position="855"/>
        <end position="868"/>
    </location>
</feature>
<feature type="compositionally biased region" description="Low complexity" evidence="3">
    <location>
        <begin position="789"/>
        <end position="834"/>
    </location>
</feature>
<dbReference type="EMBL" id="JADGJH010001855">
    <property type="protein sequence ID" value="KAJ3108508.1"/>
    <property type="molecule type" value="Genomic_DNA"/>
</dbReference>
<dbReference type="InterPro" id="IPR024061">
    <property type="entry name" value="NDT80_DNA-bd_dom"/>
</dbReference>
<evidence type="ECO:0000256" key="2">
    <source>
        <dbReference type="PROSITE-ProRule" id="PRU00850"/>
    </source>
</evidence>
<organism evidence="5 6">
    <name type="scientific">Physocladia obscura</name>
    <dbReference type="NCBI Taxonomy" id="109957"/>
    <lineage>
        <taxon>Eukaryota</taxon>
        <taxon>Fungi</taxon>
        <taxon>Fungi incertae sedis</taxon>
        <taxon>Chytridiomycota</taxon>
        <taxon>Chytridiomycota incertae sedis</taxon>
        <taxon>Chytridiomycetes</taxon>
        <taxon>Chytridiales</taxon>
        <taxon>Chytriomycetaceae</taxon>
        <taxon>Physocladia</taxon>
    </lineage>
</organism>
<dbReference type="PROSITE" id="PS51517">
    <property type="entry name" value="NDT80"/>
    <property type="match status" value="1"/>
</dbReference>
<feature type="region of interest" description="Disordered" evidence="3">
    <location>
        <begin position="422"/>
        <end position="441"/>
    </location>
</feature>
<feature type="compositionally biased region" description="Polar residues" evidence="3">
    <location>
        <begin position="38"/>
        <end position="55"/>
    </location>
</feature>
<dbReference type="SUPFAM" id="SSF49417">
    <property type="entry name" value="p53-like transcription factors"/>
    <property type="match status" value="1"/>
</dbReference>
<keyword evidence="1 2" id="KW-0238">DNA-binding</keyword>
<feature type="compositionally biased region" description="Low complexity" evidence="3">
    <location>
        <begin position="62"/>
        <end position="74"/>
    </location>
</feature>
<keyword evidence="6" id="KW-1185">Reference proteome</keyword>
<evidence type="ECO:0000259" key="4">
    <source>
        <dbReference type="PROSITE" id="PS51517"/>
    </source>
</evidence>
<proteinExistence type="predicted"/>
<evidence type="ECO:0000313" key="6">
    <source>
        <dbReference type="Proteomes" id="UP001211907"/>
    </source>
</evidence>
<evidence type="ECO:0000256" key="3">
    <source>
        <dbReference type="SAM" id="MobiDB-lite"/>
    </source>
</evidence>
<name>A0AAD5SVR2_9FUNG</name>
<reference evidence="5" key="1">
    <citation type="submission" date="2020-05" db="EMBL/GenBank/DDBJ databases">
        <title>Phylogenomic resolution of chytrid fungi.</title>
        <authorList>
            <person name="Stajich J.E."/>
            <person name="Amses K."/>
            <person name="Simmons R."/>
            <person name="Seto K."/>
            <person name="Myers J."/>
            <person name="Bonds A."/>
            <person name="Quandt C.A."/>
            <person name="Barry K."/>
            <person name="Liu P."/>
            <person name="Grigoriev I."/>
            <person name="Longcore J.E."/>
            <person name="James T.Y."/>
        </authorList>
    </citation>
    <scope>NUCLEOTIDE SEQUENCE</scope>
    <source>
        <strain evidence="5">JEL0513</strain>
    </source>
</reference>
<dbReference type="GO" id="GO:0003713">
    <property type="term" value="F:transcription coactivator activity"/>
    <property type="evidence" value="ECO:0007669"/>
    <property type="project" value="TreeGrafter"/>
</dbReference>
<feature type="region of interest" description="Disordered" evidence="3">
    <location>
        <begin position="922"/>
        <end position="985"/>
    </location>
</feature>
<feature type="region of interest" description="Disordered" evidence="3">
    <location>
        <begin position="645"/>
        <end position="703"/>
    </location>
</feature>
<feature type="compositionally biased region" description="Gly residues" evidence="3">
    <location>
        <begin position="897"/>
        <end position="906"/>
    </location>
</feature>
<feature type="region of interest" description="Disordered" evidence="3">
    <location>
        <begin position="229"/>
        <end position="251"/>
    </location>
</feature>
<feature type="compositionally biased region" description="Low complexity" evidence="3">
    <location>
        <begin position="718"/>
        <end position="750"/>
    </location>
</feature>
<dbReference type="PANTHER" id="PTHR46007:SF8">
    <property type="entry name" value="C2H2-TYPE DOMAIN-CONTAINING PROTEIN"/>
    <property type="match status" value="1"/>
</dbReference>
<dbReference type="PANTHER" id="PTHR46007">
    <property type="entry name" value="MEDIATOR OF RNA POLYMERASE II TRANSCRIPTION SUBUNIT 12"/>
    <property type="match status" value="1"/>
</dbReference>
<feature type="compositionally biased region" description="Low complexity" evidence="3">
    <location>
        <begin position="869"/>
        <end position="889"/>
    </location>
</feature>
<dbReference type="AlphaFoldDB" id="A0AAD5SVR2"/>
<gene>
    <name evidence="5" type="ORF">HK100_003426</name>
</gene>
<dbReference type="GO" id="GO:0003700">
    <property type="term" value="F:DNA-binding transcription factor activity"/>
    <property type="evidence" value="ECO:0007669"/>
    <property type="project" value="UniProtKB-UniRule"/>
</dbReference>
<feature type="compositionally biased region" description="Basic and acidic residues" evidence="3">
    <location>
        <begin position="1"/>
        <end position="14"/>
    </location>
</feature>
<dbReference type="InterPro" id="IPR008967">
    <property type="entry name" value="p53-like_TF_DNA-bd_sf"/>
</dbReference>
<dbReference type="GO" id="GO:0045944">
    <property type="term" value="P:positive regulation of transcription by RNA polymerase II"/>
    <property type="evidence" value="ECO:0007669"/>
    <property type="project" value="TreeGrafter"/>
</dbReference>
<feature type="compositionally biased region" description="Basic and acidic residues" evidence="3">
    <location>
        <begin position="24"/>
        <end position="37"/>
    </location>
</feature>
<feature type="compositionally biased region" description="Acidic residues" evidence="3">
    <location>
        <begin position="958"/>
        <end position="974"/>
    </location>
</feature>
<sequence length="985" mass="107395">MASEKIETIRRTMDVPHASCGSDKTVDKKWEMRRGENNIENSKPYSNVSDQSQETVGGGSAVGAESSAGGSSVSNTGTAWAAEPIYVANATQQHGEQETLTANAIRETNSPGYADFDQKPSAHPLLSADTSNAGGEYSGYHQSSSHSSAYTAAPNIGYSYAYSIPPPQSSALPLPTPHVQSQLQAQFSSVSNGLALQTSSSQQSFQRDSNSSANYLPFGLSLLQSKNQGGDNSAVAASEQSQLQTQAHNAAESFAKAQLPETPTSTPANNAVLANPVYVDNMDHMYADSGQDIIFEPSIQKCHLWNADKSKTYDIDLKPAIDRGFFLADEDWTCYRRNYFQISTVFTIKESVPASAVSVSLETHVSENLVTASAGSSHQSYYLEIDDKLVPVVSFHTHISARTNATPTTNSVPAELVQHLSKRDKGPLTQPVPRLSEPGENNRTVFDRLQFKTATGNNNRKKSLTGASTGPQQQYFIVVAEILVKVESGEFYRVCESAMETGVVVRGRAPGHYSQDQKQPEIIEGPRTKRAAAIKAAKKVEQDVAALRAPSPILEEVVRYAPQPTPQQLQLQQQRLYAQQYQQQQQQPPPQPQYGFPSNYSTMASNSYMQYQRPMSSGMNPGINSGILPQQQYTQQQLPRPQIVGQSGYGQYQFPSQQQPSFTPMSQPTNSLPLPMSGSSINGYNMMGQNSPQTRTPQTQNNSYYSGALHSLLQPLPTQQPQLNQPQQQSYNYQPQLQQRPQPQQQQQQQSMHLRDTNASFAPLQNQTYQSSQQSRIQQTPINDPYQRPLPQSSLSQQAPTQHQQQQQHLYQNTLYQQQQQPQLSTSLPNLSNSGYSASSTLTGGPTQYGGFDMSQRSAAAPSANSFMQQPEPQNFAAQQQPQSQPQSQYTTNSAGYGNGGSGGGGGGIVDSSSAIFNNNFPGQAYGNNGANSFLSGAPPQSGASGKSQKRALLDASADSDDEYENEDQDDDEFTPGGQNPFKKR</sequence>
<dbReference type="Proteomes" id="UP001211907">
    <property type="component" value="Unassembled WGS sequence"/>
</dbReference>
<dbReference type="InterPro" id="IPR051647">
    <property type="entry name" value="Mediator_comp_sub12"/>
</dbReference>
<dbReference type="Gene3D" id="2.60.40.1390">
    <property type="entry name" value="NDT80 DNA-binding domain"/>
    <property type="match status" value="2"/>
</dbReference>
<feature type="compositionally biased region" description="Low complexity" evidence="3">
    <location>
        <begin position="649"/>
        <end position="669"/>
    </location>
</feature>
<feature type="compositionally biased region" description="Polar residues" evidence="3">
    <location>
        <begin position="766"/>
        <end position="782"/>
    </location>
</feature>
<feature type="region of interest" description="Disordered" evidence="3">
    <location>
        <begin position="766"/>
        <end position="906"/>
    </location>
</feature>
<evidence type="ECO:0000313" key="5">
    <source>
        <dbReference type="EMBL" id="KAJ3108508.1"/>
    </source>
</evidence>
<accession>A0AAD5SVR2</accession>
<feature type="region of interest" description="Disordered" evidence="3">
    <location>
        <begin position="569"/>
        <end position="601"/>
    </location>
</feature>
<feature type="compositionally biased region" description="Low complexity" evidence="3">
    <location>
        <begin position="569"/>
        <end position="586"/>
    </location>
</feature>
<dbReference type="Pfam" id="PF05224">
    <property type="entry name" value="NDT80_PhoG"/>
    <property type="match status" value="1"/>
</dbReference>
<dbReference type="InterPro" id="IPR037141">
    <property type="entry name" value="NDT80_DNA-bd_dom_sf"/>
</dbReference>
<feature type="compositionally biased region" description="Polar residues" evidence="3">
    <location>
        <begin position="835"/>
        <end position="846"/>
    </location>
</feature>
<dbReference type="GO" id="GO:0016592">
    <property type="term" value="C:mediator complex"/>
    <property type="evidence" value="ECO:0007669"/>
    <property type="project" value="TreeGrafter"/>
</dbReference>
<comment type="caution">
    <text evidence="5">The sequence shown here is derived from an EMBL/GenBank/DDBJ whole genome shotgun (WGS) entry which is preliminary data.</text>
</comment>